<organism evidence="3">
    <name type="scientific">Sesamum radiatum</name>
    <name type="common">Black benniseed</name>
    <dbReference type="NCBI Taxonomy" id="300843"/>
    <lineage>
        <taxon>Eukaryota</taxon>
        <taxon>Viridiplantae</taxon>
        <taxon>Streptophyta</taxon>
        <taxon>Embryophyta</taxon>
        <taxon>Tracheophyta</taxon>
        <taxon>Spermatophyta</taxon>
        <taxon>Magnoliopsida</taxon>
        <taxon>eudicotyledons</taxon>
        <taxon>Gunneridae</taxon>
        <taxon>Pentapetalae</taxon>
        <taxon>asterids</taxon>
        <taxon>lamiids</taxon>
        <taxon>Lamiales</taxon>
        <taxon>Pedaliaceae</taxon>
        <taxon>Sesamum</taxon>
    </lineage>
</organism>
<dbReference type="InterPro" id="IPR013103">
    <property type="entry name" value="RVT_2"/>
</dbReference>
<dbReference type="EMBL" id="JACGWJ010000008">
    <property type="protein sequence ID" value="KAL0404413.1"/>
    <property type="molecule type" value="Genomic_DNA"/>
</dbReference>
<dbReference type="InterPro" id="IPR043502">
    <property type="entry name" value="DNA/RNA_pol_sf"/>
</dbReference>
<name>A0AAW2THQ7_SESRA</name>
<dbReference type="InterPro" id="IPR029472">
    <property type="entry name" value="Copia-like_N"/>
</dbReference>
<comment type="caution">
    <text evidence="3">The sequence shown here is derived from an EMBL/GenBank/DDBJ whole genome shotgun (WGS) entry which is preliminary data.</text>
</comment>
<dbReference type="Pfam" id="PF14244">
    <property type="entry name" value="Retrotran_gag_3"/>
    <property type="match status" value="1"/>
</dbReference>
<accession>A0AAW2THQ7</accession>
<protein>
    <submittedName>
        <fullName evidence="3">Retrovirus-related Pol polyprotein from transposon RE2</fullName>
    </submittedName>
</protein>
<sequence length="593" mass="67340">MATEHSPLMAEMATTEKSHLDSDIESSGIVFVSSPLNGDNYLVWSRAMRFALGSRMKLNFIDGCSVRHLTIHQIWMNGSGKTIWCQFANVRSQILVMDPRSDVTKAFAMLLNVEKELQVQIQIPDNTEATAFKVEHKEEHNIAQSLYHMRAKSHIDKKVLFCKHCQKAEHLKETCFKLHGTPNWYRELTNKRRKSVGRGRGAFAGTVSLHAGHMQYMKGSEVNLSDMLRTELKRLLKEESASVEGQRTPLDMDQRTKERLAVGKLVGKIDVLFYVSIFPFSSSDPTMQSSCPVPLVPKSVDDTSTSAPVPEPPRWNLGVTRRLSPVFRLKLKDYGTVDRYKVRLVAKGYTQVEGVDYVESFSPLAKAVTVRLLLAVVAARNWKIHQLDVNNAFFQGRLDEEIFMTPPEGYQVAAVSVCRLTRSLYGLKQASRQWNQEFTTQLQHFDFRVTTPLPQGIKLSSDSGSLLPNSEPYRRLVRRLSYLVFTLPDISYEVQQLSQFLLHPCDGHWIAALHLVRYLKGTSHTGLFFPSSSTLEIHAYWDTDWGSCLDTRRSISGFCIFLAQLLFPGNPRNRLLFLIRQRSSVSKSGSYSL</sequence>
<feature type="domain" description="Retrotransposon Copia-like N-terminal" evidence="2">
    <location>
        <begin position="25"/>
        <end position="63"/>
    </location>
</feature>
<reference evidence="3" key="1">
    <citation type="submission" date="2020-06" db="EMBL/GenBank/DDBJ databases">
        <authorList>
            <person name="Li T."/>
            <person name="Hu X."/>
            <person name="Zhang T."/>
            <person name="Song X."/>
            <person name="Zhang H."/>
            <person name="Dai N."/>
            <person name="Sheng W."/>
            <person name="Hou X."/>
            <person name="Wei L."/>
        </authorList>
    </citation>
    <scope>NUCLEOTIDE SEQUENCE</scope>
    <source>
        <strain evidence="3">G02</strain>
        <tissue evidence="3">Leaf</tissue>
    </source>
</reference>
<evidence type="ECO:0000259" key="2">
    <source>
        <dbReference type="Pfam" id="PF14244"/>
    </source>
</evidence>
<dbReference type="PANTHER" id="PTHR11439">
    <property type="entry name" value="GAG-POL-RELATED RETROTRANSPOSON"/>
    <property type="match status" value="1"/>
</dbReference>
<gene>
    <name evidence="3" type="ORF">Sradi_2082100</name>
</gene>
<evidence type="ECO:0000259" key="1">
    <source>
        <dbReference type="Pfam" id="PF07727"/>
    </source>
</evidence>
<reference evidence="3" key="2">
    <citation type="journal article" date="2024" name="Plant">
        <title>Genomic evolution and insights into agronomic trait innovations of Sesamum species.</title>
        <authorList>
            <person name="Miao H."/>
            <person name="Wang L."/>
            <person name="Qu L."/>
            <person name="Liu H."/>
            <person name="Sun Y."/>
            <person name="Le M."/>
            <person name="Wang Q."/>
            <person name="Wei S."/>
            <person name="Zheng Y."/>
            <person name="Lin W."/>
            <person name="Duan Y."/>
            <person name="Cao H."/>
            <person name="Xiong S."/>
            <person name="Wang X."/>
            <person name="Wei L."/>
            <person name="Li C."/>
            <person name="Ma Q."/>
            <person name="Ju M."/>
            <person name="Zhao R."/>
            <person name="Li G."/>
            <person name="Mu C."/>
            <person name="Tian Q."/>
            <person name="Mei H."/>
            <person name="Zhang T."/>
            <person name="Gao T."/>
            <person name="Zhang H."/>
        </authorList>
    </citation>
    <scope>NUCLEOTIDE SEQUENCE</scope>
    <source>
        <strain evidence="3">G02</strain>
    </source>
</reference>
<dbReference type="SUPFAM" id="SSF56672">
    <property type="entry name" value="DNA/RNA polymerases"/>
    <property type="match status" value="1"/>
</dbReference>
<proteinExistence type="predicted"/>
<feature type="domain" description="Reverse transcriptase Ty1/copia-type" evidence="1">
    <location>
        <begin position="326"/>
        <end position="450"/>
    </location>
</feature>
<dbReference type="Pfam" id="PF07727">
    <property type="entry name" value="RVT_2"/>
    <property type="match status" value="1"/>
</dbReference>
<evidence type="ECO:0000313" key="3">
    <source>
        <dbReference type="EMBL" id="KAL0404413.1"/>
    </source>
</evidence>
<dbReference type="PANTHER" id="PTHR11439:SF465">
    <property type="entry name" value="REVERSE TRANSCRIPTASE TY1_COPIA-TYPE DOMAIN-CONTAINING PROTEIN"/>
    <property type="match status" value="1"/>
</dbReference>
<dbReference type="AlphaFoldDB" id="A0AAW2THQ7"/>